<protein>
    <submittedName>
        <fullName evidence="2">Isoflavone reductase</fullName>
    </submittedName>
</protein>
<sequence>MLGLTSSNFLLPGNICAFIGSQTSRAIEELKFDYFLNFGTSASYQKTEIFPLAEESPIGDWPAFGDYNKGKVACERVLEKSGIKCGTIRPAYILGPKNYCDRENFIYSRIIKKIPLILPGNGLGVTQFVFVDEVALAIVALVEHRAQGAFNIAGDQIITNTGLVGEMGKIVGKEPIIQLNPDAIGLNFKEEEFPFDNENLIVSNDKIKKYGIEFIPLIDGLRRDYKNFYQKKQSKLPGPL</sequence>
<dbReference type="EMBL" id="LCIB01000011">
    <property type="protein sequence ID" value="KKT47265.1"/>
    <property type="molecule type" value="Genomic_DNA"/>
</dbReference>
<evidence type="ECO:0000259" key="1">
    <source>
        <dbReference type="Pfam" id="PF01370"/>
    </source>
</evidence>
<feature type="domain" description="NAD-dependent epimerase/dehydratase" evidence="1">
    <location>
        <begin position="26"/>
        <end position="153"/>
    </location>
</feature>
<dbReference type="InterPro" id="IPR036291">
    <property type="entry name" value="NAD(P)-bd_dom_sf"/>
</dbReference>
<accession>A0A0G1HJZ8</accession>
<proteinExistence type="predicted"/>
<reference evidence="2" key="1">
    <citation type="journal article" date="2015" name="Nature">
        <title>rRNA introns, odd ribosomes, and small enigmatic genomes across a large radiation of phyla.</title>
        <authorList>
            <person name="Brown C.T."/>
            <person name="Hug L.A."/>
            <person name="Thomas B.C."/>
            <person name="Sharon I."/>
            <person name="Castelle C.J."/>
            <person name="Singh A."/>
            <person name="Wilkins M.J."/>
            <person name="Williams K.H."/>
            <person name="Banfield J.F."/>
        </authorList>
    </citation>
    <scope>NUCLEOTIDE SEQUENCE [LARGE SCALE GENOMIC DNA]</scope>
</reference>
<dbReference type="Gene3D" id="3.40.50.720">
    <property type="entry name" value="NAD(P)-binding Rossmann-like Domain"/>
    <property type="match status" value="1"/>
</dbReference>
<dbReference type="InterPro" id="IPR001509">
    <property type="entry name" value="Epimerase_deHydtase"/>
</dbReference>
<dbReference type="SUPFAM" id="SSF51735">
    <property type="entry name" value="NAD(P)-binding Rossmann-fold domains"/>
    <property type="match status" value="1"/>
</dbReference>
<dbReference type="AlphaFoldDB" id="A0A0G1HJZ8"/>
<comment type="caution">
    <text evidence="2">The sequence shown here is derived from an EMBL/GenBank/DDBJ whole genome shotgun (WGS) entry which is preliminary data.</text>
</comment>
<dbReference type="Pfam" id="PF01370">
    <property type="entry name" value="Epimerase"/>
    <property type="match status" value="1"/>
</dbReference>
<gene>
    <name evidence="2" type="ORF">UW37_C0011G0009</name>
</gene>
<name>A0A0G1HJZ8_9BACT</name>
<dbReference type="Proteomes" id="UP000034063">
    <property type="component" value="Unassembled WGS sequence"/>
</dbReference>
<organism evidence="2">
    <name type="scientific">Candidatus Gottesmanbacteria bacterium GW2011_GWA2_44_17</name>
    <dbReference type="NCBI Taxonomy" id="1618444"/>
    <lineage>
        <taxon>Bacteria</taxon>
        <taxon>Candidatus Gottesmaniibacteriota</taxon>
    </lineage>
</organism>
<evidence type="ECO:0000313" key="2">
    <source>
        <dbReference type="EMBL" id="KKT47265.1"/>
    </source>
</evidence>